<protein>
    <submittedName>
        <fullName evidence="1">Uncharacterized protein</fullName>
    </submittedName>
</protein>
<reference evidence="1" key="2">
    <citation type="submission" date="2012-06" db="EMBL/GenBank/DDBJ databases">
        <title>Annotation of the Genome Sequence of Fusarium oxysporum Fo47.</title>
        <authorList>
            <consortium name="The Broad Institute Genomics Platform"/>
            <person name="Ma L.-J."/>
            <person name="Corby-Kistler H."/>
            <person name="Broz K."/>
            <person name="Gale L.R."/>
            <person name="Jonkers W."/>
            <person name="O'Donnell K."/>
            <person name="Ploetz R."/>
            <person name="Steinberg C."/>
            <person name="Schwartz D.C."/>
            <person name="VanEtten H."/>
            <person name="Zhou S."/>
            <person name="Young S.K."/>
            <person name="Zeng Q."/>
            <person name="Gargeya S."/>
            <person name="Fitzgerald M."/>
            <person name="Abouelleil A."/>
            <person name="Alvarado L."/>
            <person name="Chapman S.B."/>
            <person name="Gainer-Dewar J."/>
            <person name="Goldberg J."/>
            <person name="Griggs A."/>
            <person name="Gujja S."/>
            <person name="Hansen M."/>
            <person name="Howarth C."/>
            <person name="Imamovic A."/>
            <person name="Ireland A."/>
            <person name="Larimer J."/>
            <person name="McCowan C."/>
            <person name="Murphy C."/>
            <person name="Pearson M."/>
            <person name="Poon T.W."/>
            <person name="Priest M."/>
            <person name="Roberts A."/>
            <person name="Saif S."/>
            <person name="Shea T."/>
            <person name="Sykes S."/>
            <person name="Wortman J."/>
            <person name="Nusbaum C."/>
            <person name="Birren B."/>
        </authorList>
    </citation>
    <scope>NUCLEOTIDE SEQUENCE</scope>
    <source>
        <strain evidence="1">Fo47</strain>
    </source>
</reference>
<proteinExistence type="predicted"/>
<dbReference type="Proteomes" id="UP000030766">
    <property type="component" value="Unassembled WGS sequence"/>
</dbReference>
<dbReference type="VEuPathDB" id="FungiDB:FOZG_08231"/>
<evidence type="ECO:0000313" key="1">
    <source>
        <dbReference type="EMBL" id="EWZ38995.1"/>
    </source>
</evidence>
<gene>
    <name evidence="1" type="ORF">FOZG_08231</name>
</gene>
<organism evidence="1">
    <name type="scientific">Fusarium oxysporum Fo47</name>
    <dbReference type="NCBI Taxonomy" id="660027"/>
    <lineage>
        <taxon>Eukaryota</taxon>
        <taxon>Fungi</taxon>
        <taxon>Dikarya</taxon>
        <taxon>Ascomycota</taxon>
        <taxon>Pezizomycotina</taxon>
        <taxon>Sordariomycetes</taxon>
        <taxon>Hypocreomycetidae</taxon>
        <taxon>Hypocreales</taxon>
        <taxon>Nectriaceae</taxon>
        <taxon>Fusarium</taxon>
        <taxon>Fusarium oxysporum species complex</taxon>
    </lineage>
</organism>
<dbReference type="HOGENOM" id="CLU_3087284_0_0_1"/>
<dbReference type="EMBL" id="JH717900">
    <property type="protein sequence ID" value="EWZ38995.1"/>
    <property type="molecule type" value="Genomic_DNA"/>
</dbReference>
<accession>W9KAK1</accession>
<reference evidence="1" key="1">
    <citation type="submission" date="2011-06" db="EMBL/GenBank/DDBJ databases">
        <title>The Genome Sequence of Fusarium oxysporum Fo47.</title>
        <authorList>
            <consortium name="The Broad Institute Genome Sequencing Platform"/>
            <person name="Ma L.-J."/>
            <person name="Gale L.R."/>
            <person name="Schwartz D.C."/>
            <person name="Zhou S."/>
            <person name="Corby-Kistler H."/>
            <person name="Young S.K."/>
            <person name="Zeng Q."/>
            <person name="Gargeya S."/>
            <person name="Fitzgerald M."/>
            <person name="Haas B."/>
            <person name="Abouelleil A."/>
            <person name="Alvarado L."/>
            <person name="Arachchi H.M."/>
            <person name="Berlin A."/>
            <person name="Brown A."/>
            <person name="Chapman S.B."/>
            <person name="Chen Z."/>
            <person name="Dunbar C."/>
            <person name="Freedman E."/>
            <person name="Gearin G."/>
            <person name="Gellesch M."/>
            <person name="Goldberg J."/>
            <person name="Griggs A."/>
            <person name="Gujja S."/>
            <person name="Heiman D."/>
            <person name="Howarth C."/>
            <person name="Larson L."/>
            <person name="Lui A."/>
            <person name="MacDonald P.J.P."/>
            <person name="Mehta T."/>
            <person name="Montmayeur A."/>
            <person name="Murphy C."/>
            <person name="Neiman D."/>
            <person name="Pearson M."/>
            <person name="Priest M."/>
            <person name="Roberts A."/>
            <person name="Saif S."/>
            <person name="Shea T."/>
            <person name="Shenoy N."/>
            <person name="Sisk P."/>
            <person name="Stolte C."/>
            <person name="Sykes S."/>
            <person name="Wortman J."/>
            <person name="Nusbaum C."/>
            <person name="Birren B."/>
        </authorList>
    </citation>
    <scope>NUCLEOTIDE SEQUENCE [LARGE SCALE GENOMIC DNA]</scope>
    <source>
        <strain evidence="1">Fo47</strain>
    </source>
</reference>
<sequence>MIRFGPPNPEAQARHFPSRCWLRMWRWRVPEADDLGICAEVGTLNLAVERDG</sequence>
<dbReference type="AlphaFoldDB" id="W9KAK1"/>
<name>W9KAK1_FUSOX</name>